<protein>
    <submittedName>
        <fullName evidence="3">Translation initiation factor IF-2-like</fullName>
    </submittedName>
</protein>
<sequence length="311" mass="32774">MSASSAQIARRSREFSRPENPPTRRRVPGMGRSAPPRPRPRPRPRPSLVPATPPAPQARSPSPPGGSTGSKAPPRPVPAPPPAPVAVPLPPRSRGPASGPASVSLPPRPALASPSHALPGPEAPPRPRPRLAPAPPPARVAVSRLPRAARPELARRNGGRGCIAAWGRRRSAELGVRESARRAWICLPRCGAARSVRRSPRAGVSSRRWAGDQRGAAACRSAGGPVPGARGALRGTARPGPLCGAVFSNSPPPRWGPALPGDPVHICRRKECHEKGAKEPSLSVKGEFSFPVGGYFMIGKEAPRWLKRLDF</sequence>
<evidence type="ECO:0000313" key="3">
    <source>
        <dbReference type="RefSeq" id="XP_014938672.2"/>
    </source>
</evidence>
<dbReference type="AlphaFoldDB" id="A0A6J0A734"/>
<evidence type="ECO:0000313" key="2">
    <source>
        <dbReference type="Proteomes" id="UP001652583"/>
    </source>
</evidence>
<evidence type="ECO:0000256" key="1">
    <source>
        <dbReference type="SAM" id="MobiDB-lite"/>
    </source>
</evidence>
<feature type="compositionally biased region" description="Pro residues" evidence="1">
    <location>
        <begin position="45"/>
        <end position="64"/>
    </location>
</feature>
<feature type="compositionally biased region" description="Low complexity" evidence="1">
    <location>
        <begin position="100"/>
        <end position="120"/>
    </location>
</feature>
<dbReference type="GeneID" id="113592422"/>
<accession>A0A6J0A734</accession>
<feature type="compositionally biased region" description="Pro residues" evidence="1">
    <location>
        <begin position="121"/>
        <end position="138"/>
    </location>
</feature>
<organism evidence="2 3">
    <name type="scientific">Acinonyx jubatus</name>
    <name type="common">Cheetah</name>
    <dbReference type="NCBI Taxonomy" id="32536"/>
    <lineage>
        <taxon>Eukaryota</taxon>
        <taxon>Metazoa</taxon>
        <taxon>Chordata</taxon>
        <taxon>Craniata</taxon>
        <taxon>Vertebrata</taxon>
        <taxon>Euteleostomi</taxon>
        <taxon>Mammalia</taxon>
        <taxon>Eutheria</taxon>
        <taxon>Laurasiatheria</taxon>
        <taxon>Carnivora</taxon>
        <taxon>Feliformia</taxon>
        <taxon>Felidae</taxon>
        <taxon>Felinae</taxon>
        <taxon>Acinonyx</taxon>
    </lineage>
</organism>
<reference evidence="3" key="1">
    <citation type="submission" date="2025-08" db="UniProtKB">
        <authorList>
            <consortium name="RefSeq"/>
        </authorList>
    </citation>
    <scope>IDENTIFICATION</scope>
    <source>
        <tissue evidence="3">Blood</tissue>
    </source>
</reference>
<dbReference type="RefSeq" id="XP_014938672.2">
    <property type="nucleotide sequence ID" value="XM_015083186.3"/>
</dbReference>
<feature type="region of interest" description="Disordered" evidence="1">
    <location>
        <begin position="1"/>
        <end position="146"/>
    </location>
</feature>
<dbReference type="Proteomes" id="UP001652583">
    <property type="component" value="Chromosome D3"/>
</dbReference>
<dbReference type="KEGG" id="aju:113592422"/>
<gene>
    <name evidence="3" type="primary">LOC113592422</name>
</gene>
<name>A0A6J0A734_ACIJB</name>
<proteinExistence type="predicted"/>
<keyword evidence="2" id="KW-1185">Reference proteome</keyword>
<feature type="compositionally biased region" description="Pro residues" evidence="1">
    <location>
        <begin position="73"/>
        <end position="93"/>
    </location>
</feature>